<feature type="binding site" evidence="13">
    <location>
        <begin position="244"/>
        <end position="250"/>
    </location>
    <ligand>
        <name>S-adenosyl-L-methionine</name>
        <dbReference type="ChEBI" id="CHEBI:59789"/>
    </ligand>
</feature>
<keyword evidence="6 13" id="KW-0489">Methyltransferase</keyword>
<keyword evidence="7 13" id="KW-0808">Transferase</keyword>
<gene>
    <name evidence="15" type="primary">rsmB</name>
    <name evidence="15" type="ORF">QUV96_06585</name>
</gene>
<dbReference type="GO" id="GO:0008168">
    <property type="term" value="F:methyltransferase activity"/>
    <property type="evidence" value="ECO:0007669"/>
    <property type="project" value="UniProtKB-KW"/>
</dbReference>
<keyword evidence="8 13" id="KW-0949">S-adenosyl-L-methionine</keyword>
<dbReference type="InterPro" id="IPR004573">
    <property type="entry name" value="rRNA_ssu_MeTfrase_B"/>
</dbReference>
<name>A0ABT7UCE4_9FIRM</name>
<dbReference type="GO" id="GO:0032259">
    <property type="term" value="P:methylation"/>
    <property type="evidence" value="ECO:0007669"/>
    <property type="project" value="UniProtKB-KW"/>
</dbReference>
<evidence type="ECO:0000313" key="15">
    <source>
        <dbReference type="EMBL" id="MDM8157301.1"/>
    </source>
</evidence>
<evidence type="ECO:0000256" key="2">
    <source>
        <dbReference type="ARBA" id="ARBA00004496"/>
    </source>
</evidence>
<dbReference type="PANTHER" id="PTHR22807:SF53">
    <property type="entry name" value="RIBOSOMAL RNA SMALL SUBUNIT METHYLTRANSFERASE B-RELATED"/>
    <property type="match status" value="1"/>
</dbReference>
<comment type="function">
    <text evidence="1">Specifically methylates the cytosine at position 967 (m5C967) of 16S rRNA.</text>
</comment>
<evidence type="ECO:0000256" key="11">
    <source>
        <dbReference type="ARBA" id="ARBA00031088"/>
    </source>
</evidence>
<dbReference type="Pfam" id="PF01029">
    <property type="entry name" value="NusB"/>
    <property type="match status" value="1"/>
</dbReference>
<evidence type="ECO:0000256" key="13">
    <source>
        <dbReference type="PROSITE-ProRule" id="PRU01023"/>
    </source>
</evidence>
<feature type="active site" description="Nucleophile" evidence="13">
    <location>
        <position position="366"/>
    </location>
</feature>
<evidence type="ECO:0000313" key="16">
    <source>
        <dbReference type="Proteomes" id="UP001529340"/>
    </source>
</evidence>
<dbReference type="InterPro" id="IPR001678">
    <property type="entry name" value="MeTrfase_RsmB-F_NOP2_dom"/>
</dbReference>
<evidence type="ECO:0000256" key="10">
    <source>
        <dbReference type="ARBA" id="ARBA00030399"/>
    </source>
</evidence>
<dbReference type="PROSITE" id="PS51686">
    <property type="entry name" value="SAM_MT_RSMB_NOP"/>
    <property type="match status" value="1"/>
</dbReference>
<dbReference type="InterPro" id="IPR035926">
    <property type="entry name" value="NusB-like_sf"/>
</dbReference>
<evidence type="ECO:0000256" key="8">
    <source>
        <dbReference type="ARBA" id="ARBA00022691"/>
    </source>
</evidence>
<feature type="binding site" evidence="13">
    <location>
        <position position="313"/>
    </location>
    <ligand>
        <name>S-adenosyl-L-methionine</name>
        <dbReference type="ChEBI" id="CHEBI:59789"/>
    </ligand>
</feature>
<evidence type="ECO:0000256" key="3">
    <source>
        <dbReference type="ARBA" id="ARBA00012140"/>
    </source>
</evidence>
<dbReference type="Pfam" id="PF22458">
    <property type="entry name" value="RsmF-B_ferredox"/>
    <property type="match status" value="1"/>
</dbReference>
<evidence type="ECO:0000256" key="4">
    <source>
        <dbReference type="ARBA" id="ARBA00022490"/>
    </source>
</evidence>
<comment type="subcellular location">
    <subcellularLocation>
        <location evidence="2">Cytoplasm</location>
    </subcellularLocation>
</comment>
<keyword evidence="9 13" id="KW-0694">RNA-binding</keyword>
<keyword evidence="4" id="KW-0963">Cytoplasm</keyword>
<evidence type="ECO:0000256" key="7">
    <source>
        <dbReference type="ARBA" id="ARBA00022679"/>
    </source>
</evidence>
<dbReference type="EC" id="2.1.1.176" evidence="3"/>
<reference evidence="15 16" key="2">
    <citation type="submission" date="2023-06" db="EMBL/GenBank/DDBJ databases">
        <title>Identification and characterization of horizontal gene transfer across gut microbiota members of farm animals based on homology search.</title>
        <authorList>
            <person name="Schwarzerova J."/>
            <person name="Nykrynova M."/>
            <person name="Jureckova K."/>
            <person name="Cejkova D."/>
            <person name="Rychlik I."/>
        </authorList>
    </citation>
    <scope>NUCLEOTIDE SEQUENCE [LARGE SCALE GENOMIC DNA]</scope>
    <source>
        <strain evidence="15 16">ET39</strain>
    </source>
</reference>
<comment type="catalytic activity">
    <reaction evidence="12">
        <text>cytidine(967) in 16S rRNA + S-adenosyl-L-methionine = 5-methylcytidine(967) in 16S rRNA + S-adenosyl-L-homocysteine + H(+)</text>
        <dbReference type="Rhea" id="RHEA:42748"/>
        <dbReference type="Rhea" id="RHEA-COMP:10219"/>
        <dbReference type="Rhea" id="RHEA-COMP:10220"/>
        <dbReference type="ChEBI" id="CHEBI:15378"/>
        <dbReference type="ChEBI" id="CHEBI:57856"/>
        <dbReference type="ChEBI" id="CHEBI:59789"/>
        <dbReference type="ChEBI" id="CHEBI:74483"/>
        <dbReference type="ChEBI" id="CHEBI:82748"/>
        <dbReference type="EC" id="2.1.1.176"/>
    </reaction>
</comment>
<dbReference type="InterPro" id="IPR029063">
    <property type="entry name" value="SAM-dependent_MTases_sf"/>
</dbReference>
<evidence type="ECO:0000256" key="5">
    <source>
        <dbReference type="ARBA" id="ARBA00022552"/>
    </source>
</evidence>
<dbReference type="EMBL" id="JAUDCG010000024">
    <property type="protein sequence ID" value="MDM8157301.1"/>
    <property type="molecule type" value="Genomic_DNA"/>
</dbReference>
<feature type="domain" description="SAM-dependent MTase RsmB/NOP-type" evidence="14">
    <location>
        <begin position="144"/>
        <end position="414"/>
    </location>
</feature>
<comment type="caution">
    <text evidence="15">The sequence shown here is derived from an EMBL/GenBank/DDBJ whole genome shotgun (WGS) entry which is preliminary data.</text>
</comment>
<dbReference type="PANTHER" id="PTHR22807">
    <property type="entry name" value="NOP2 YEAST -RELATED NOL1/NOP2/FMU SUN DOMAIN-CONTAINING"/>
    <property type="match status" value="1"/>
</dbReference>
<dbReference type="CDD" id="cd02440">
    <property type="entry name" value="AdoMet_MTases"/>
    <property type="match status" value="1"/>
</dbReference>
<evidence type="ECO:0000256" key="9">
    <source>
        <dbReference type="ARBA" id="ARBA00022884"/>
    </source>
</evidence>
<evidence type="ECO:0000256" key="12">
    <source>
        <dbReference type="ARBA" id="ARBA00047283"/>
    </source>
</evidence>
<organism evidence="15 16">
    <name type="scientific">Amedibacillus dolichus</name>
    <dbReference type="NCBI Taxonomy" id="31971"/>
    <lineage>
        <taxon>Bacteria</taxon>
        <taxon>Bacillati</taxon>
        <taxon>Bacillota</taxon>
        <taxon>Erysipelotrichia</taxon>
        <taxon>Erysipelotrichales</taxon>
        <taxon>Erysipelotrichaceae</taxon>
        <taxon>Amedibacillus</taxon>
    </lineage>
</organism>
<dbReference type="Gene3D" id="1.10.940.10">
    <property type="entry name" value="NusB-like"/>
    <property type="match status" value="1"/>
</dbReference>
<reference evidence="16" key="1">
    <citation type="submission" date="2023-06" db="EMBL/GenBank/DDBJ databases">
        <title>Identification and characterization of horizontal gene transfer across gut microbiota members of farm animals based on homology search.</title>
        <authorList>
            <person name="Zeman M."/>
            <person name="Kubasova T."/>
            <person name="Jahodarova E."/>
            <person name="Nykrynova M."/>
            <person name="Rychlik I."/>
        </authorList>
    </citation>
    <scope>NUCLEOTIDE SEQUENCE [LARGE SCALE GENOMIC DNA]</scope>
    <source>
        <strain evidence="16">ET39</strain>
    </source>
</reference>
<evidence type="ECO:0000256" key="6">
    <source>
        <dbReference type="ARBA" id="ARBA00022603"/>
    </source>
</evidence>
<dbReference type="Gene3D" id="3.40.50.150">
    <property type="entry name" value="Vaccinia Virus protein VP39"/>
    <property type="match status" value="1"/>
</dbReference>
<dbReference type="NCBIfam" id="TIGR00563">
    <property type="entry name" value="rsmB"/>
    <property type="match status" value="1"/>
</dbReference>
<dbReference type="InterPro" id="IPR049560">
    <property type="entry name" value="MeTrfase_RsmB-F_NOP2_cat"/>
</dbReference>
<dbReference type="SUPFAM" id="SSF53335">
    <property type="entry name" value="S-adenosyl-L-methionine-dependent methyltransferases"/>
    <property type="match status" value="1"/>
</dbReference>
<dbReference type="Pfam" id="PF01189">
    <property type="entry name" value="Methyltr_RsmB-F"/>
    <property type="match status" value="1"/>
</dbReference>
<feature type="binding site" evidence="13">
    <location>
        <position position="295"/>
    </location>
    <ligand>
        <name>S-adenosyl-L-methionine</name>
        <dbReference type="ChEBI" id="CHEBI:59789"/>
    </ligand>
</feature>
<protein>
    <recommendedName>
        <fullName evidence="3">16S rRNA (cytosine(967)-C(5))-methyltransferase</fullName>
        <ecNumber evidence="3">2.1.1.176</ecNumber>
    </recommendedName>
    <alternativeName>
        <fullName evidence="10">16S rRNA m5C967 methyltransferase</fullName>
    </alternativeName>
    <alternativeName>
        <fullName evidence="11">rRNA (cytosine-C(5)-)-methyltransferase RsmB</fullName>
    </alternativeName>
</protein>
<comment type="similarity">
    <text evidence="13">Belongs to the class I-like SAM-binding methyltransferase superfamily. RsmB/NOP family.</text>
</comment>
<dbReference type="InterPro" id="IPR054728">
    <property type="entry name" value="RsmB-like_ferredoxin"/>
</dbReference>
<proteinExistence type="inferred from homology"/>
<keyword evidence="5" id="KW-0698">rRNA processing</keyword>
<dbReference type="SUPFAM" id="SSF48013">
    <property type="entry name" value="NusB-like"/>
    <property type="match status" value="1"/>
</dbReference>
<reference evidence="15 16" key="3">
    <citation type="submission" date="2023-06" db="EMBL/GenBank/DDBJ databases">
        <authorList>
            <person name="Zeman M."/>
            <person name="Kubasova T."/>
            <person name="Jahodarova E."/>
            <person name="Nykrynova M."/>
            <person name="Rychlik I."/>
        </authorList>
    </citation>
    <scope>NUCLEOTIDE SEQUENCE [LARGE SCALE GENOMIC DNA]</scope>
    <source>
        <strain evidence="15 16">ET39</strain>
    </source>
</reference>
<dbReference type="InterPro" id="IPR023267">
    <property type="entry name" value="RCMT"/>
</dbReference>
<sequence length="414" mass="46900">MIMREWCLRALVSIFEEHAYSNLYIQKHLHELSEQDRSLAVSIVYGTLQHQRYVRYQWAHMVQRSPKKQIALLLDMSIYQLLFLDALPDYAIIHEAVAIAARWDARAKGMVNGVLRRFQREGRRALPADEWQALAIETGLPDWLISMWKHQYGEACCRSLCHSLNDPHPQCVRVNRMRTTREALAESGAYTCGTLSADALYVKSGNAADTEAYHNGTISIQSEASQMVALWMEPKPGEHLLDVCSAPGSKACHMAEIMHDEGVILCGDIHPHRVELIRQGAKRLQLHCIEAKVMDATQLEGVTDAAFDGVLCDVPCSGYGVMGRKSDIRLRLSAEAMDTLIPLQQEILQCAAHKVRIGGRLVYSTCTLNRKENEKQAERFLQTHPSFCLEREQTFFPHVHGTDGFYIARFLRKA</sequence>
<evidence type="ECO:0000259" key="14">
    <source>
        <dbReference type="PROSITE" id="PS51686"/>
    </source>
</evidence>
<dbReference type="InterPro" id="IPR006027">
    <property type="entry name" value="NusB_RsmB_TIM44"/>
</dbReference>
<feature type="binding site" evidence="13">
    <location>
        <position position="268"/>
    </location>
    <ligand>
        <name>S-adenosyl-L-methionine</name>
        <dbReference type="ChEBI" id="CHEBI:59789"/>
    </ligand>
</feature>
<dbReference type="RefSeq" id="WP_289607759.1">
    <property type="nucleotide sequence ID" value="NZ_JAUDCG010000024.1"/>
</dbReference>
<accession>A0ABT7UCE4</accession>
<dbReference type="NCBIfam" id="NF011494">
    <property type="entry name" value="PRK14902.1"/>
    <property type="match status" value="1"/>
</dbReference>
<dbReference type="PRINTS" id="PR02008">
    <property type="entry name" value="RCMTFAMILY"/>
</dbReference>
<dbReference type="Proteomes" id="UP001529340">
    <property type="component" value="Unassembled WGS sequence"/>
</dbReference>
<keyword evidence="16" id="KW-1185">Reference proteome</keyword>
<evidence type="ECO:0000256" key="1">
    <source>
        <dbReference type="ARBA" id="ARBA00002724"/>
    </source>
</evidence>